<dbReference type="EMBL" id="FWEY01000002">
    <property type="protein sequence ID" value="SLM50999.1"/>
    <property type="molecule type" value="Genomic_DNA"/>
</dbReference>
<feature type="domain" description="ABC transporter" evidence="1">
    <location>
        <begin position="21"/>
        <end position="68"/>
    </location>
</feature>
<proteinExistence type="predicted"/>
<dbReference type="GO" id="GO:0005524">
    <property type="term" value="F:ATP binding"/>
    <property type="evidence" value="ECO:0007669"/>
    <property type="project" value="InterPro"/>
</dbReference>
<dbReference type="Proteomes" id="UP000195985">
    <property type="component" value="Unassembled WGS sequence"/>
</dbReference>
<dbReference type="PANTHER" id="PTHR43038">
    <property type="entry name" value="ATP-BINDING CASSETTE, SUB-FAMILY H, MEMBER 1"/>
    <property type="match status" value="1"/>
</dbReference>
<sequence length="73" mass="8063">MNNTIIEVSNLTKKYGNYIALNDLNISIKKNEIFGFLGPSGAGKSTLINVITGQLGYEKGNSHIFDKNWMLIS</sequence>
<evidence type="ECO:0000313" key="3">
    <source>
        <dbReference type="Proteomes" id="UP000195985"/>
    </source>
</evidence>
<organism evidence="2 3">
    <name type="scientific">Trichococcus pasteurii</name>
    <dbReference type="NCBI Taxonomy" id="43064"/>
    <lineage>
        <taxon>Bacteria</taxon>
        <taxon>Bacillati</taxon>
        <taxon>Bacillota</taxon>
        <taxon>Bacilli</taxon>
        <taxon>Lactobacillales</taxon>
        <taxon>Carnobacteriaceae</taxon>
        <taxon>Trichococcus</taxon>
    </lineage>
</organism>
<dbReference type="InterPro" id="IPR027417">
    <property type="entry name" value="P-loop_NTPase"/>
</dbReference>
<accession>A0A1W1IDQ0</accession>
<evidence type="ECO:0000313" key="2">
    <source>
        <dbReference type="EMBL" id="SLM50999.1"/>
    </source>
</evidence>
<dbReference type="PANTHER" id="PTHR43038:SF3">
    <property type="entry name" value="ABC TRANSPORTER G FAMILY MEMBER 20 ISOFORM X1"/>
    <property type="match status" value="1"/>
</dbReference>
<dbReference type="STRING" id="43064.SAMN04488086_1207"/>
<dbReference type="OrthoDB" id="2968466at2"/>
<dbReference type="Gene3D" id="3.40.50.300">
    <property type="entry name" value="P-loop containing nucleotide triphosphate hydrolases"/>
    <property type="match status" value="1"/>
</dbReference>
<dbReference type="SUPFAM" id="SSF52540">
    <property type="entry name" value="P-loop containing nucleoside triphosphate hydrolases"/>
    <property type="match status" value="1"/>
</dbReference>
<dbReference type="InterPro" id="IPR003439">
    <property type="entry name" value="ABC_transporter-like_ATP-bd"/>
</dbReference>
<evidence type="ECO:0000259" key="1">
    <source>
        <dbReference type="Pfam" id="PF00005"/>
    </source>
</evidence>
<protein>
    <submittedName>
        <fullName evidence="2">Abc transporter</fullName>
    </submittedName>
</protein>
<gene>
    <name evidence="2" type="ORF">TPAS_674</name>
</gene>
<dbReference type="Pfam" id="PF00005">
    <property type="entry name" value="ABC_tran"/>
    <property type="match status" value="1"/>
</dbReference>
<dbReference type="GO" id="GO:0016887">
    <property type="term" value="F:ATP hydrolysis activity"/>
    <property type="evidence" value="ECO:0007669"/>
    <property type="project" value="InterPro"/>
</dbReference>
<keyword evidence="3" id="KW-1185">Reference proteome</keyword>
<reference evidence="3" key="1">
    <citation type="submission" date="2016-04" db="EMBL/GenBank/DDBJ databases">
        <authorList>
            <person name="Strepis N."/>
        </authorList>
    </citation>
    <scope>NUCLEOTIDE SEQUENCE [LARGE SCALE GENOMIC DNA]</scope>
</reference>
<dbReference type="AlphaFoldDB" id="A0A1W1IDQ0"/>
<dbReference type="RefSeq" id="WP_120488146.1">
    <property type="nucleotide sequence ID" value="NZ_FONM01000020.1"/>
</dbReference>
<name>A0A1W1IDQ0_9LACT</name>